<evidence type="ECO:0000256" key="2">
    <source>
        <dbReference type="ARBA" id="ARBA00022840"/>
    </source>
</evidence>
<sequence length="293" mass="32090">MNDQAQSLRRLMSMRASSESDPSSGQTRVITVTSGKGGVGKSNFTLNFALALQARGHKVLIFDADMGLANLDTLMGVSPRYNLYHLLKQNKSIQAIIHECYGGLQFIAGGSGVTELLHLSEQELDIFKREIERLNGVVDFIIFDTGAGLSNETLRFILSADETIIVTTPEPPSITDAYAVMKMVKGLGHEVNFRLVVNRATDLREGTQTADKIRMAAHRFLQTDVPALGYVLDDSNVSKAVKMQKPFTVAYPHSSASRSIANIADRFLSGSTSQPSANAGIKGFLYRMFKRVK</sequence>
<comment type="caution">
    <text evidence="4">The sequence shown here is derived from an EMBL/GenBank/DDBJ whole genome shotgun (WGS) entry which is preliminary data.</text>
</comment>
<protein>
    <submittedName>
        <fullName evidence="4">MinD/ParA family protein</fullName>
    </submittedName>
</protein>
<evidence type="ECO:0000313" key="4">
    <source>
        <dbReference type="EMBL" id="MFD0869172.1"/>
    </source>
</evidence>
<dbReference type="PANTHER" id="PTHR43384">
    <property type="entry name" value="SEPTUM SITE-DETERMINING PROTEIN MIND HOMOLOG, CHLOROPLASTIC-RELATED"/>
    <property type="match status" value="1"/>
</dbReference>
<dbReference type="InterPro" id="IPR050625">
    <property type="entry name" value="ParA/MinD_ATPase"/>
</dbReference>
<evidence type="ECO:0000256" key="3">
    <source>
        <dbReference type="SAM" id="MobiDB-lite"/>
    </source>
</evidence>
<reference evidence="5" key="1">
    <citation type="journal article" date="2019" name="Int. J. Syst. Evol. Microbiol.">
        <title>The Global Catalogue of Microorganisms (GCM) 10K type strain sequencing project: providing services to taxonomists for standard genome sequencing and annotation.</title>
        <authorList>
            <consortium name="The Broad Institute Genomics Platform"/>
            <consortium name="The Broad Institute Genome Sequencing Center for Infectious Disease"/>
            <person name="Wu L."/>
            <person name="Ma J."/>
        </authorList>
    </citation>
    <scope>NUCLEOTIDE SEQUENCE [LARGE SCALE GENOMIC DNA]</scope>
    <source>
        <strain evidence="5">CCUG 57263</strain>
    </source>
</reference>
<dbReference type="PIRSF" id="PIRSF003092">
    <property type="entry name" value="MinD"/>
    <property type="match status" value="1"/>
</dbReference>
<dbReference type="InterPro" id="IPR025501">
    <property type="entry name" value="MinD_FleN"/>
</dbReference>
<dbReference type="Pfam" id="PF10609">
    <property type="entry name" value="ParA"/>
    <property type="match status" value="1"/>
</dbReference>
<dbReference type="CDD" id="cd02038">
    <property type="entry name" value="FlhG-like"/>
    <property type="match status" value="1"/>
</dbReference>
<gene>
    <name evidence="4" type="ORF">ACFQ03_08410</name>
</gene>
<dbReference type="InterPro" id="IPR033756">
    <property type="entry name" value="YlxH/NBP35"/>
</dbReference>
<feature type="region of interest" description="Disordered" evidence="3">
    <location>
        <begin position="1"/>
        <end position="28"/>
    </location>
</feature>
<evidence type="ECO:0000313" key="5">
    <source>
        <dbReference type="Proteomes" id="UP001597120"/>
    </source>
</evidence>
<dbReference type="RefSeq" id="WP_144933126.1">
    <property type="nucleotide sequence ID" value="NZ_JBHTIU010000027.1"/>
</dbReference>
<organism evidence="4 5">
    <name type="scientific">Paenibacillus residui</name>
    <dbReference type="NCBI Taxonomy" id="629724"/>
    <lineage>
        <taxon>Bacteria</taxon>
        <taxon>Bacillati</taxon>
        <taxon>Bacillota</taxon>
        <taxon>Bacilli</taxon>
        <taxon>Bacillales</taxon>
        <taxon>Paenibacillaceae</taxon>
        <taxon>Paenibacillus</taxon>
    </lineage>
</organism>
<feature type="compositionally biased region" description="Low complexity" evidence="3">
    <location>
        <begin position="7"/>
        <end position="20"/>
    </location>
</feature>
<dbReference type="InterPro" id="IPR027417">
    <property type="entry name" value="P-loop_NTPase"/>
</dbReference>
<dbReference type="SUPFAM" id="SSF52540">
    <property type="entry name" value="P-loop containing nucleoside triphosphate hydrolases"/>
    <property type="match status" value="1"/>
</dbReference>
<dbReference type="InterPro" id="IPR033875">
    <property type="entry name" value="FlhG"/>
</dbReference>
<evidence type="ECO:0000256" key="1">
    <source>
        <dbReference type="ARBA" id="ARBA00022741"/>
    </source>
</evidence>
<name>A0ABW3D717_9BACL</name>
<dbReference type="EMBL" id="JBHTIU010000027">
    <property type="protein sequence ID" value="MFD0869172.1"/>
    <property type="molecule type" value="Genomic_DNA"/>
</dbReference>
<dbReference type="Proteomes" id="UP001597120">
    <property type="component" value="Unassembled WGS sequence"/>
</dbReference>
<keyword evidence="2" id="KW-0067">ATP-binding</keyword>
<proteinExistence type="predicted"/>
<keyword evidence="5" id="KW-1185">Reference proteome</keyword>
<dbReference type="Gene3D" id="3.40.50.300">
    <property type="entry name" value="P-loop containing nucleotide triphosphate hydrolases"/>
    <property type="match status" value="1"/>
</dbReference>
<accession>A0ABW3D717</accession>
<dbReference type="PANTHER" id="PTHR43384:SF4">
    <property type="entry name" value="CELLULOSE BIOSYNTHESIS PROTEIN BCSQ-RELATED"/>
    <property type="match status" value="1"/>
</dbReference>
<keyword evidence="1" id="KW-0547">Nucleotide-binding</keyword>